<evidence type="ECO:0000313" key="2">
    <source>
        <dbReference type="EMBL" id="PIA40853.1"/>
    </source>
</evidence>
<gene>
    <name evidence="2" type="ORF">AQUCO_02400123v1</name>
</gene>
<dbReference type="Proteomes" id="UP000230069">
    <property type="component" value="Unassembled WGS sequence"/>
</dbReference>
<feature type="region of interest" description="Disordered" evidence="1">
    <location>
        <begin position="125"/>
        <end position="153"/>
    </location>
</feature>
<accession>A0A2G5DBJ7</accession>
<feature type="non-terminal residue" evidence="2">
    <location>
        <position position="1"/>
    </location>
</feature>
<dbReference type="AlphaFoldDB" id="A0A2G5DBJ7"/>
<keyword evidence="3" id="KW-1185">Reference proteome</keyword>
<reference evidence="2 3" key="1">
    <citation type="submission" date="2017-09" db="EMBL/GenBank/DDBJ databases">
        <title>WGS assembly of Aquilegia coerulea Goldsmith.</title>
        <authorList>
            <person name="Hodges S."/>
            <person name="Kramer E."/>
            <person name="Nordborg M."/>
            <person name="Tomkins J."/>
            <person name="Borevitz J."/>
            <person name="Derieg N."/>
            <person name="Yan J."/>
            <person name="Mihaltcheva S."/>
            <person name="Hayes R.D."/>
            <person name="Rokhsar D."/>
        </authorList>
    </citation>
    <scope>NUCLEOTIDE SEQUENCE [LARGE SCALE GENOMIC DNA]</scope>
    <source>
        <strain evidence="3">cv. Goldsmith</strain>
    </source>
</reference>
<feature type="compositionally biased region" description="Polar residues" evidence="1">
    <location>
        <begin position="272"/>
        <end position="288"/>
    </location>
</feature>
<evidence type="ECO:0000313" key="3">
    <source>
        <dbReference type="Proteomes" id="UP000230069"/>
    </source>
</evidence>
<dbReference type="OrthoDB" id="666185at2759"/>
<feature type="region of interest" description="Disordered" evidence="1">
    <location>
        <begin position="63"/>
        <end position="97"/>
    </location>
</feature>
<dbReference type="PANTHER" id="PTHR33416:SF17">
    <property type="entry name" value="PROTEIN KAKU4"/>
    <property type="match status" value="1"/>
</dbReference>
<dbReference type="PANTHER" id="PTHR33416">
    <property type="entry name" value="NUCLEAR PORE COMPLEX PROTEIN NUP1"/>
    <property type="match status" value="1"/>
</dbReference>
<evidence type="ECO:0000256" key="1">
    <source>
        <dbReference type="SAM" id="MobiDB-lite"/>
    </source>
</evidence>
<protein>
    <recommendedName>
        <fullName evidence="4">Protein KAKU4</fullName>
    </recommendedName>
</protein>
<feature type="region of interest" description="Disordered" evidence="1">
    <location>
        <begin position="268"/>
        <end position="292"/>
    </location>
</feature>
<organism evidence="2 3">
    <name type="scientific">Aquilegia coerulea</name>
    <name type="common">Rocky mountain columbine</name>
    <dbReference type="NCBI Taxonomy" id="218851"/>
    <lineage>
        <taxon>Eukaryota</taxon>
        <taxon>Viridiplantae</taxon>
        <taxon>Streptophyta</taxon>
        <taxon>Embryophyta</taxon>
        <taxon>Tracheophyta</taxon>
        <taxon>Spermatophyta</taxon>
        <taxon>Magnoliopsida</taxon>
        <taxon>Ranunculales</taxon>
        <taxon>Ranunculaceae</taxon>
        <taxon>Thalictroideae</taxon>
        <taxon>Aquilegia</taxon>
    </lineage>
</organism>
<dbReference type="GO" id="GO:0005635">
    <property type="term" value="C:nuclear envelope"/>
    <property type="evidence" value="ECO:0007669"/>
    <property type="project" value="TreeGrafter"/>
</dbReference>
<evidence type="ECO:0008006" key="4">
    <source>
        <dbReference type="Google" id="ProtNLM"/>
    </source>
</evidence>
<sequence length="613" mass="66738">SSVYVCCLISRFPNRFLLFCSVHSSSFFKQKRYLRFHFSLSLSRAIAMSNIFRVRRNENVGSGGKIVRGRRVPDVRSPYTRPPSISSSAAPDDENPNRLVGLISPATRVISGAAKIISSVFFPDSPTASSSSEEDSDDEEDDISSEDDGRLHQNVATSEVNKYLENNIPLTIQGNENKLAIEQLLMQETFSRDEYNRFVKIIESRVVEDSANKDGNGNVFADGANGNGVNSSSSRGPVLFMPDITNAAVMEAKKWVEEKKLETNSHLDKTHGTFTSNTCMPSNVTEGESGSPVHMARSYMKSRTPMASPGLGHFGFQTPSPSRMHPLKEDTPYESGVHALSSSKDLKRSYLAVDSCNSVDGPRRVRFKSGEDAAQPLSENNYSQKHGTTSLAAEKRNDLGGAQITVEGGGSAHNAEDLVPGLHNGPDQSAVIVNSDLRGTRSDDINHALQSNLPEANGTDEFSLQPEAMQVTKSSLPDHSSDLKTTDSVDGLRSQEDHATEIETNGLNDNVVANGFSLRENAESNVAHNLTSDVKLEGSCELLSETMVEVPTNEEIDSTASGSLNNSRRSKDLLQTESESVSTPGKRRMSARVEKQVVKKAGTYNKRGRGRGK</sequence>
<proteinExistence type="predicted"/>
<dbReference type="EMBL" id="KZ305041">
    <property type="protein sequence ID" value="PIA40853.1"/>
    <property type="molecule type" value="Genomic_DNA"/>
</dbReference>
<dbReference type="GO" id="GO:0071763">
    <property type="term" value="P:nuclear membrane organization"/>
    <property type="evidence" value="ECO:0007669"/>
    <property type="project" value="TreeGrafter"/>
</dbReference>
<feature type="compositionally biased region" description="Polar residues" evidence="1">
    <location>
        <begin position="558"/>
        <end position="568"/>
    </location>
</feature>
<name>A0A2G5DBJ7_AQUCA</name>
<feature type="compositionally biased region" description="Acidic residues" evidence="1">
    <location>
        <begin position="132"/>
        <end position="146"/>
    </location>
</feature>
<feature type="region of interest" description="Disordered" evidence="1">
    <location>
        <begin position="551"/>
        <end position="613"/>
    </location>
</feature>